<dbReference type="STRING" id="945553.A0A0D2Q0V2"/>
<dbReference type="Proteomes" id="UP000054270">
    <property type="component" value="Unassembled WGS sequence"/>
</dbReference>
<evidence type="ECO:0000313" key="3">
    <source>
        <dbReference type="Proteomes" id="UP000054270"/>
    </source>
</evidence>
<keyword evidence="3" id="KW-1185">Reference proteome</keyword>
<evidence type="ECO:0000256" key="1">
    <source>
        <dbReference type="SAM" id="MobiDB-lite"/>
    </source>
</evidence>
<reference evidence="3" key="1">
    <citation type="submission" date="2014-04" db="EMBL/GenBank/DDBJ databases">
        <title>Evolutionary Origins and Diversification of the Mycorrhizal Mutualists.</title>
        <authorList>
            <consortium name="DOE Joint Genome Institute"/>
            <consortium name="Mycorrhizal Genomics Consortium"/>
            <person name="Kohler A."/>
            <person name="Kuo A."/>
            <person name="Nagy L.G."/>
            <person name="Floudas D."/>
            <person name="Copeland A."/>
            <person name="Barry K.W."/>
            <person name="Cichocki N."/>
            <person name="Veneault-Fourrey C."/>
            <person name="LaButti K."/>
            <person name="Lindquist E.A."/>
            <person name="Lipzen A."/>
            <person name="Lundell T."/>
            <person name="Morin E."/>
            <person name="Murat C."/>
            <person name="Riley R."/>
            <person name="Ohm R."/>
            <person name="Sun H."/>
            <person name="Tunlid A."/>
            <person name="Henrissat B."/>
            <person name="Grigoriev I.V."/>
            <person name="Hibbett D.S."/>
            <person name="Martin F."/>
        </authorList>
    </citation>
    <scope>NUCLEOTIDE SEQUENCE [LARGE SCALE GENOMIC DNA]</scope>
    <source>
        <strain evidence="3">FD-334 SS-4</strain>
    </source>
</reference>
<feature type="compositionally biased region" description="Pro residues" evidence="1">
    <location>
        <begin position="243"/>
        <end position="256"/>
    </location>
</feature>
<feature type="compositionally biased region" description="Basic residues" evidence="1">
    <location>
        <begin position="294"/>
        <end position="304"/>
    </location>
</feature>
<gene>
    <name evidence="2" type="ORF">HYPSUDRAFT_38118</name>
</gene>
<dbReference type="EMBL" id="KN817533">
    <property type="protein sequence ID" value="KJA25150.1"/>
    <property type="molecule type" value="Genomic_DNA"/>
</dbReference>
<name>A0A0D2Q0V2_HYPSF</name>
<feature type="compositionally biased region" description="Basic residues" evidence="1">
    <location>
        <begin position="395"/>
        <end position="409"/>
    </location>
</feature>
<evidence type="ECO:0000313" key="2">
    <source>
        <dbReference type="EMBL" id="KJA25150.1"/>
    </source>
</evidence>
<dbReference type="AlphaFoldDB" id="A0A0D2Q0V2"/>
<organism evidence="2 3">
    <name type="scientific">Hypholoma sublateritium (strain FD-334 SS-4)</name>
    <dbReference type="NCBI Taxonomy" id="945553"/>
    <lineage>
        <taxon>Eukaryota</taxon>
        <taxon>Fungi</taxon>
        <taxon>Dikarya</taxon>
        <taxon>Basidiomycota</taxon>
        <taxon>Agaricomycotina</taxon>
        <taxon>Agaricomycetes</taxon>
        <taxon>Agaricomycetidae</taxon>
        <taxon>Agaricales</taxon>
        <taxon>Agaricineae</taxon>
        <taxon>Strophariaceae</taxon>
        <taxon>Hypholoma</taxon>
    </lineage>
</organism>
<feature type="compositionally biased region" description="Pro residues" evidence="1">
    <location>
        <begin position="309"/>
        <end position="319"/>
    </location>
</feature>
<accession>A0A0D2Q0V2</accession>
<proteinExistence type="predicted"/>
<feature type="compositionally biased region" description="Basic and acidic residues" evidence="1">
    <location>
        <begin position="370"/>
        <end position="384"/>
    </location>
</feature>
<protein>
    <submittedName>
        <fullName evidence="2">Uncharacterized protein</fullName>
    </submittedName>
</protein>
<sequence length="409" mass="45573">MQHNNDYKSDVSSVEDYVDSSMYTTAQSVEHTSPAPRHTILRWARLFFLSLRPQFLRRRSQPWQPQPQRQAAPLPSPQVATIYYHPVIPPSYPRSTTAPFAPVIPGAWQDRQYRAPPPAYYHHAPAPTPAPILTEFAAHGRTRSYSRSYGAPYNQVYNQTYNHTQVTQHNMHVPPAQGYLVPLKGAYTMHTGPQPPPVAPHTTLGPYPYPTPSQAYPAPWTQPMLAPLPIPQFPAPYIAPTSYPLPGPPMQQPAGPPLRALRPGARSESPDQPPHPSWLGPHGELPVRALTPPRYRRNTPRRARSPSPAREPTPPPPPPPRRRHHRDAPRSMPVQVSPPPLPTLIKSTSLSGPPKSILSDLSIPHMPGHRPIEKFAQDAIRADREEESGAEPSRGRRKSRSRKANKGGS</sequence>
<feature type="region of interest" description="Disordered" evidence="1">
    <location>
        <begin position="242"/>
        <end position="409"/>
    </location>
</feature>